<accession>A0ABP6CK17</accession>
<sequence length="127" mass="14229">MAVAKMGVVVLDCPDPRRLAEFYAALLGWKIAPEEEPGWVEVLDEASGRRLAFQESPGYIPPQWPSLEHAQQFHLDLDVPRDGIEEAEREVLTLGARLVEGDGDGARDWRVYLDPAGHPFCLCMTDR</sequence>
<comment type="caution">
    <text evidence="2">The sequence shown here is derived from an EMBL/GenBank/DDBJ whole genome shotgun (WGS) entry which is preliminary data.</text>
</comment>
<dbReference type="InterPro" id="IPR037523">
    <property type="entry name" value="VOC_core"/>
</dbReference>
<dbReference type="PROSITE" id="PS51819">
    <property type="entry name" value="VOC"/>
    <property type="match status" value="1"/>
</dbReference>
<name>A0ABP6CK17_9ACTN</name>
<dbReference type="CDD" id="cd06587">
    <property type="entry name" value="VOC"/>
    <property type="match status" value="1"/>
</dbReference>
<organism evidence="2 3">
    <name type="scientific">Streptomyces axinellae</name>
    <dbReference type="NCBI Taxonomy" id="552788"/>
    <lineage>
        <taxon>Bacteria</taxon>
        <taxon>Bacillati</taxon>
        <taxon>Actinomycetota</taxon>
        <taxon>Actinomycetes</taxon>
        <taxon>Kitasatosporales</taxon>
        <taxon>Streptomycetaceae</taxon>
        <taxon>Streptomyces</taxon>
    </lineage>
</organism>
<evidence type="ECO:0000259" key="1">
    <source>
        <dbReference type="PROSITE" id="PS51819"/>
    </source>
</evidence>
<evidence type="ECO:0000313" key="2">
    <source>
        <dbReference type="EMBL" id="GAA2618632.1"/>
    </source>
</evidence>
<feature type="domain" description="VOC" evidence="1">
    <location>
        <begin position="5"/>
        <end position="125"/>
    </location>
</feature>
<gene>
    <name evidence="2" type="ORF">GCM10009863_35710</name>
</gene>
<keyword evidence="3" id="KW-1185">Reference proteome</keyword>
<dbReference type="InterPro" id="IPR029068">
    <property type="entry name" value="Glyas_Bleomycin-R_OHBP_Dase"/>
</dbReference>
<dbReference type="SUPFAM" id="SSF54593">
    <property type="entry name" value="Glyoxalase/Bleomycin resistance protein/Dihydroxybiphenyl dioxygenase"/>
    <property type="match status" value="1"/>
</dbReference>
<evidence type="ECO:0000313" key="3">
    <source>
        <dbReference type="Proteomes" id="UP001501447"/>
    </source>
</evidence>
<dbReference type="Pfam" id="PF18029">
    <property type="entry name" value="Glyoxalase_6"/>
    <property type="match status" value="1"/>
</dbReference>
<reference evidence="3" key="1">
    <citation type="journal article" date="2019" name="Int. J. Syst. Evol. Microbiol.">
        <title>The Global Catalogue of Microorganisms (GCM) 10K type strain sequencing project: providing services to taxonomists for standard genome sequencing and annotation.</title>
        <authorList>
            <consortium name="The Broad Institute Genomics Platform"/>
            <consortium name="The Broad Institute Genome Sequencing Center for Infectious Disease"/>
            <person name="Wu L."/>
            <person name="Ma J."/>
        </authorList>
    </citation>
    <scope>NUCLEOTIDE SEQUENCE [LARGE SCALE GENOMIC DNA]</scope>
    <source>
        <strain evidence="3">JCM 16373</strain>
    </source>
</reference>
<dbReference type="EMBL" id="BAAARJ010000011">
    <property type="protein sequence ID" value="GAA2618632.1"/>
    <property type="molecule type" value="Genomic_DNA"/>
</dbReference>
<dbReference type="InterPro" id="IPR041581">
    <property type="entry name" value="Glyoxalase_6"/>
</dbReference>
<dbReference type="PANTHER" id="PTHR35908">
    <property type="entry name" value="HYPOTHETICAL FUSION PROTEIN"/>
    <property type="match status" value="1"/>
</dbReference>
<dbReference type="Gene3D" id="3.10.180.10">
    <property type="entry name" value="2,3-Dihydroxybiphenyl 1,2-Dioxygenase, domain 1"/>
    <property type="match status" value="1"/>
</dbReference>
<protein>
    <submittedName>
        <fullName evidence="2">VOC family protein</fullName>
    </submittedName>
</protein>
<dbReference type="RefSeq" id="WP_344567123.1">
    <property type="nucleotide sequence ID" value="NZ_BAAARJ010000011.1"/>
</dbReference>
<dbReference type="PANTHER" id="PTHR35908:SF1">
    <property type="entry name" value="CONSERVED PROTEIN"/>
    <property type="match status" value="1"/>
</dbReference>
<proteinExistence type="predicted"/>
<dbReference type="Proteomes" id="UP001501447">
    <property type="component" value="Unassembled WGS sequence"/>
</dbReference>